<evidence type="ECO:0000313" key="2">
    <source>
        <dbReference type="EMBL" id="TBT94833.1"/>
    </source>
</evidence>
<name>A0A4Q9KK61_PROTD</name>
<keyword evidence="3" id="KW-1185">Reference proteome</keyword>
<keyword evidence="1" id="KW-0732">Signal</keyword>
<proteinExistence type="predicted"/>
<comment type="caution">
    <text evidence="2">The sequence shown here is derived from an EMBL/GenBank/DDBJ whole genome shotgun (WGS) entry which is preliminary data.</text>
</comment>
<protein>
    <recommendedName>
        <fullName evidence="4">Lipoprotein</fullName>
    </recommendedName>
</protein>
<evidence type="ECO:0008006" key="4">
    <source>
        <dbReference type="Google" id="ProtNLM"/>
    </source>
</evidence>
<reference evidence="2 3" key="1">
    <citation type="submission" date="2019-01" db="EMBL/GenBank/DDBJ databases">
        <title>Lactibacter flavus gen. nov., sp. nov., a novel bacterium of the family Propionibacteriaceae isolated from raw milk and dairy products.</title>
        <authorList>
            <person name="Huptas C."/>
            <person name="Wenning M."/>
            <person name="Breitenwieser F."/>
            <person name="Doll E."/>
            <person name="Von Neubeck M."/>
            <person name="Busse H.-J."/>
            <person name="Scherer S."/>
        </authorList>
    </citation>
    <scope>NUCLEOTIDE SEQUENCE [LARGE SCALE GENOMIC DNA]</scope>
    <source>
        <strain evidence="2 3">DSM 22130</strain>
    </source>
</reference>
<evidence type="ECO:0000256" key="1">
    <source>
        <dbReference type="SAM" id="SignalP"/>
    </source>
</evidence>
<dbReference type="EMBL" id="SDMR01000009">
    <property type="protein sequence ID" value="TBT94833.1"/>
    <property type="molecule type" value="Genomic_DNA"/>
</dbReference>
<evidence type="ECO:0000313" key="3">
    <source>
        <dbReference type="Proteomes" id="UP000291933"/>
    </source>
</evidence>
<accession>A0A4Q9KK61</accession>
<dbReference type="Proteomes" id="UP000291933">
    <property type="component" value="Unassembled WGS sequence"/>
</dbReference>
<dbReference type="AlphaFoldDB" id="A0A4Q9KK61"/>
<dbReference type="RefSeq" id="WP_131172149.1">
    <property type="nucleotide sequence ID" value="NZ_FXTL01000009.1"/>
</dbReference>
<feature type="chain" id="PRO_5038808350" description="Lipoprotein" evidence="1">
    <location>
        <begin position="27"/>
        <end position="203"/>
    </location>
</feature>
<feature type="signal peptide" evidence="1">
    <location>
        <begin position="1"/>
        <end position="26"/>
    </location>
</feature>
<gene>
    <name evidence="2" type="ORF">ET996_08585</name>
</gene>
<organism evidence="2 3">
    <name type="scientific">Propioniciclava tarda</name>
    <dbReference type="NCBI Taxonomy" id="433330"/>
    <lineage>
        <taxon>Bacteria</taxon>
        <taxon>Bacillati</taxon>
        <taxon>Actinomycetota</taxon>
        <taxon>Actinomycetes</taxon>
        <taxon>Propionibacteriales</taxon>
        <taxon>Propionibacteriaceae</taxon>
        <taxon>Propioniciclava</taxon>
    </lineage>
</organism>
<sequence>MHSNPGAVAGAALLLMLLAACQPVPTGSPSVTVSPVATGPAPVCTATPGATPTPCTAEQQAAQQAEQQKQDALYREAERVYRAFLAEDEKISRAGSLMTPEMKDLLGGPMVASFASVYERHKAQNIRVVGGEYVLNYIRPAPGKTYPETVVAMESCVDGTTVETYSGSKKIGNGRAVHVFTFYSNADGPLKLWHQEGTVGDTC</sequence>